<protein>
    <submittedName>
        <fullName evidence="1">Alpha/beta hydrolase-fold protein</fullName>
    </submittedName>
</protein>
<dbReference type="PANTHER" id="PTHR48098">
    <property type="entry name" value="ENTEROCHELIN ESTERASE-RELATED"/>
    <property type="match status" value="1"/>
</dbReference>
<dbReference type="InterPro" id="IPR000801">
    <property type="entry name" value="Esterase-like"/>
</dbReference>
<organism evidence="1 2">
    <name type="scientific">Hymenobacter aerilatus</name>
    <dbReference type="NCBI Taxonomy" id="2932251"/>
    <lineage>
        <taxon>Bacteria</taxon>
        <taxon>Pseudomonadati</taxon>
        <taxon>Bacteroidota</taxon>
        <taxon>Cytophagia</taxon>
        <taxon>Cytophagales</taxon>
        <taxon>Hymenobacteraceae</taxon>
        <taxon>Hymenobacter</taxon>
    </lineage>
</organism>
<dbReference type="InterPro" id="IPR029058">
    <property type="entry name" value="AB_hydrolase_fold"/>
</dbReference>
<dbReference type="Proteomes" id="UP000829925">
    <property type="component" value="Chromosome"/>
</dbReference>
<dbReference type="Pfam" id="PF00756">
    <property type="entry name" value="Esterase"/>
    <property type="match status" value="1"/>
</dbReference>
<dbReference type="PANTHER" id="PTHR48098:SF3">
    <property type="entry name" value="IRON(III) ENTEROBACTIN ESTERASE"/>
    <property type="match status" value="1"/>
</dbReference>
<dbReference type="SUPFAM" id="SSF53474">
    <property type="entry name" value="alpha/beta-Hydrolases"/>
    <property type="match status" value="1"/>
</dbReference>
<dbReference type="InterPro" id="IPR050583">
    <property type="entry name" value="Mycobacterial_A85_antigen"/>
</dbReference>
<dbReference type="Gene3D" id="3.40.50.1820">
    <property type="entry name" value="alpha/beta hydrolase"/>
    <property type="match status" value="1"/>
</dbReference>
<reference evidence="1 2" key="1">
    <citation type="submission" date="2022-04" db="EMBL/GenBank/DDBJ databases">
        <title>Hymenobacter sp. isolated from the air.</title>
        <authorList>
            <person name="Won M."/>
            <person name="Lee C.-M."/>
            <person name="Woen H.-Y."/>
            <person name="Kwon S.-W."/>
        </authorList>
    </citation>
    <scope>NUCLEOTIDE SEQUENCE [LARGE SCALE GENOMIC DNA]</scope>
    <source>
        <strain evidence="2">5413 J-13</strain>
    </source>
</reference>
<evidence type="ECO:0000313" key="2">
    <source>
        <dbReference type="Proteomes" id="UP000829925"/>
    </source>
</evidence>
<gene>
    <name evidence="1" type="ORF">MUN82_05890</name>
</gene>
<sequence length="236" mass="27036">MQETYRPFYSHALGHDVEMLVFGERGYPVIVFPTSGGRYYQAKDFGLVDAAASLIDSGKIRLYCVDSVDGYSWYGQHLPPQERLHNHVRYDQMLTEELVPMLQRENSVPKVAVAGCSFGGYHALNFAFRHPSQVSYLFSMGAKFDISNFLGGYHNDDLYFNNPPAYIPAAQDDNFYHMGIVLGSAVDDFCKQGNIEMSEILNRKGIRHWLDIRPYGTHDWPVWRDMFPEYLAQIEA</sequence>
<dbReference type="KEGG" id="haei:MUN82_05890"/>
<dbReference type="RefSeq" id="WP_245095726.1">
    <property type="nucleotide sequence ID" value="NZ_CP095053.1"/>
</dbReference>
<evidence type="ECO:0000313" key="1">
    <source>
        <dbReference type="EMBL" id="UOR06627.1"/>
    </source>
</evidence>
<keyword evidence="2" id="KW-1185">Reference proteome</keyword>
<dbReference type="EMBL" id="CP095053">
    <property type="protein sequence ID" value="UOR06627.1"/>
    <property type="molecule type" value="Genomic_DNA"/>
</dbReference>
<keyword evidence="1" id="KW-0378">Hydrolase</keyword>
<dbReference type="AlphaFoldDB" id="A0A8T9SY40"/>
<name>A0A8T9SY40_9BACT</name>
<accession>A0A8T9SY40</accession>
<dbReference type="GO" id="GO:0016787">
    <property type="term" value="F:hydrolase activity"/>
    <property type="evidence" value="ECO:0007669"/>
    <property type="project" value="UniProtKB-KW"/>
</dbReference>
<proteinExistence type="predicted"/>